<dbReference type="InterPro" id="IPR017853">
    <property type="entry name" value="GH"/>
</dbReference>
<evidence type="ECO:0000256" key="9">
    <source>
        <dbReference type="ARBA" id="ARBA00031501"/>
    </source>
</evidence>
<sequence length="121" mass="13000">MRARLGLLTRPVEDELADAAAERGAMLRLLRDRGLIGDGASEQEIIEALNVLVAASPSQLLGVALVDAVGERRVQNQPGTDKEYPNWQVPLADSAGRAVLIEDLPAHARFLGLTHAVDSRL</sequence>
<evidence type="ECO:0000256" key="7">
    <source>
        <dbReference type="ARBA" id="ARBA00023277"/>
    </source>
</evidence>
<keyword evidence="6" id="KW-0808">Transferase</keyword>
<organism evidence="10">
    <name type="scientific">uncultured Cellulomonas sp</name>
    <dbReference type="NCBI Taxonomy" id="189682"/>
    <lineage>
        <taxon>Bacteria</taxon>
        <taxon>Bacillati</taxon>
        <taxon>Actinomycetota</taxon>
        <taxon>Actinomycetes</taxon>
        <taxon>Micrococcales</taxon>
        <taxon>Cellulomonadaceae</taxon>
        <taxon>Cellulomonas</taxon>
        <taxon>environmental samples</taxon>
    </lineage>
</organism>
<evidence type="ECO:0000256" key="3">
    <source>
        <dbReference type="ARBA" id="ARBA00012560"/>
    </source>
</evidence>
<name>A0A060BWB6_9CELL</name>
<evidence type="ECO:0000256" key="8">
    <source>
        <dbReference type="ARBA" id="ARBA00031423"/>
    </source>
</evidence>
<dbReference type="AlphaFoldDB" id="A0A060BWB6"/>
<dbReference type="GO" id="GO:0004134">
    <property type="term" value="F:4-alpha-glucanotransferase activity"/>
    <property type="evidence" value="ECO:0007669"/>
    <property type="project" value="UniProtKB-EC"/>
</dbReference>
<protein>
    <recommendedName>
        <fullName evidence="4">4-alpha-glucanotransferase</fullName>
        <ecNumber evidence="3">2.4.1.25</ecNumber>
    </recommendedName>
    <alternativeName>
        <fullName evidence="8">Amylomaltase</fullName>
    </alternativeName>
    <alternativeName>
        <fullName evidence="9">Disproportionating enzyme</fullName>
    </alternativeName>
</protein>
<accession>A0A060BWB6</accession>
<dbReference type="EMBL" id="KF121432">
    <property type="protein sequence ID" value="AIA88718.1"/>
    <property type="molecule type" value="Genomic_DNA"/>
</dbReference>
<keyword evidence="7" id="KW-0119">Carbohydrate metabolism</keyword>
<dbReference type="SUPFAM" id="SSF51445">
    <property type="entry name" value="(Trans)glycosidases"/>
    <property type="match status" value="1"/>
</dbReference>
<dbReference type="Gene3D" id="3.20.20.80">
    <property type="entry name" value="Glycosidases"/>
    <property type="match status" value="1"/>
</dbReference>
<evidence type="ECO:0000256" key="6">
    <source>
        <dbReference type="ARBA" id="ARBA00022679"/>
    </source>
</evidence>
<comment type="catalytic activity">
    <reaction evidence="1">
        <text>Transfers a segment of a (1-&gt;4)-alpha-D-glucan to a new position in an acceptor, which may be glucose or a (1-&gt;4)-alpha-D-glucan.</text>
        <dbReference type="EC" id="2.4.1.25"/>
    </reaction>
</comment>
<comment type="similarity">
    <text evidence="2">Belongs to the disproportionating enzyme family.</text>
</comment>
<dbReference type="Pfam" id="PF02446">
    <property type="entry name" value="Glyco_hydro_77"/>
    <property type="match status" value="1"/>
</dbReference>
<evidence type="ECO:0000256" key="1">
    <source>
        <dbReference type="ARBA" id="ARBA00000439"/>
    </source>
</evidence>
<evidence type="ECO:0000313" key="10">
    <source>
        <dbReference type="EMBL" id="AIA88718.1"/>
    </source>
</evidence>
<evidence type="ECO:0000256" key="2">
    <source>
        <dbReference type="ARBA" id="ARBA00005684"/>
    </source>
</evidence>
<dbReference type="InterPro" id="IPR003385">
    <property type="entry name" value="Glyco_hydro_77"/>
</dbReference>
<evidence type="ECO:0000256" key="4">
    <source>
        <dbReference type="ARBA" id="ARBA00020295"/>
    </source>
</evidence>
<dbReference type="EC" id="2.4.1.25" evidence="3"/>
<dbReference type="GO" id="GO:0005975">
    <property type="term" value="P:carbohydrate metabolic process"/>
    <property type="evidence" value="ECO:0007669"/>
    <property type="project" value="InterPro"/>
</dbReference>
<keyword evidence="5" id="KW-0328">Glycosyltransferase</keyword>
<proteinExistence type="inferred from homology"/>
<reference evidence="10" key="1">
    <citation type="journal article" date="2013" name="Environ. Microbiol.">
        <title>Seasonally variable intestinal metagenomes of the red palm weevil (Rhynchophorus ferrugineus).</title>
        <authorList>
            <person name="Jia S."/>
            <person name="Zhang X."/>
            <person name="Zhang G."/>
            <person name="Yin A."/>
            <person name="Zhang S."/>
            <person name="Li F."/>
            <person name="Wang L."/>
            <person name="Zhao D."/>
            <person name="Yun Q."/>
            <person name="Tala"/>
            <person name="Wang J."/>
            <person name="Sun G."/>
            <person name="Baabdullah M."/>
            <person name="Yu X."/>
            <person name="Hu S."/>
            <person name="Al-Mssallem I.S."/>
            <person name="Yu J."/>
        </authorList>
    </citation>
    <scope>NUCLEOTIDE SEQUENCE</scope>
</reference>
<evidence type="ECO:0000256" key="5">
    <source>
        <dbReference type="ARBA" id="ARBA00022676"/>
    </source>
</evidence>